<evidence type="ECO:0000313" key="4">
    <source>
        <dbReference type="Proteomes" id="UP001217089"/>
    </source>
</evidence>
<keyword evidence="1" id="KW-0411">Iron-sulfur</keyword>
<keyword evidence="4" id="KW-1185">Reference proteome</keyword>
<comment type="subcellular location">
    <subcellularLocation>
        <location evidence="1">Nucleus</location>
    </subcellularLocation>
</comment>
<keyword evidence="1" id="KW-0408">Iron</keyword>
<feature type="domain" description="DNA polymerase epsilon catalytic subunit A C-terminal" evidence="2">
    <location>
        <begin position="3"/>
        <end position="176"/>
    </location>
</feature>
<comment type="catalytic activity">
    <reaction evidence="1">
        <text>DNA(n) + a 2'-deoxyribonucleoside 5'-triphosphate = DNA(n+1) + diphosphate</text>
        <dbReference type="Rhea" id="RHEA:22508"/>
        <dbReference type="Rhea" id="RHEA-COMP:17339"/>
        <dbReference type="Rhea" id="RHEA-COMP:17340"/>
        <dbReference type="ChEBI" id="CHEBI:33019"/>
        <dbReference type="ChEBI" id="CHEBI:61560"/>
        <dbReference type="ChEBI" id="CHEBI:173112"/>
        <dbReference type="EC" id="2.7.7.7"/>
    </reaction>
</comment>
<reference evidence="3 4" key="1">
    <citation type="submission" date="2022-12" db="EMBL/GenBank/DDBJ databases">
        <title>Chromosome-level genome of Tegillarca granosa.</title>
        <authorList>
            <person name="Kim J."/>
        </authorList>
    </citation>
    <scope>NUCLEOTIDE SEQUENCE [LARGE SCALE GENOMIC DNA]</scope>
    <source>
        <strain evidence="3">Teg-2019</strain>
        <tissue evidence="3">Adductor muscle</tissue>
    </source>
</reference>
<sequence>MINVVIKCIIFQAMMEQCRYLHIPVGNMPKDITMFGCDLFFARHLQKHNHIWWCSMTERPDLGGKEADDNRLCMELEEKSSTELNHPGSYSTVCVELDVSSLAVNTIIESSHVNDQEGASAVSFDTLPQSSLEEMVQGQGAATSLASYDETALCSVTFRFVHTCYSNQNKDAVGQV</sequence>
<keyword evidence="1" id="KW-0479">Metal-binding</keyword>
<organism evidence="3 4">
    <name type="scientific">Tegillarca granosa</name>
    <name type="common">Malaysian cockle</name>
    <name type="synonym">Anadara granosa</name>
    <dbReference type="NCBI Taxonomy" id="220873"/>
    <lineage>
        <taxon>Eukaryota</taxon>
        <taxon>Metazoa</taxon>
        <taxon>Spiralia</taxon>
        <taxon>Lophotrochozoa</taxon>
        <taxon>Mollusca</taxon>
        <taxon>Bivalvia</taxon>
        <taxon>Autobranchia</taxon>
        <taxon>Pteriomorphia</taxon>
        <taxon>Arcoida</taxon>
        <taxon>Arcoidea</taxon>
        <taxon>Arcidae</taxon>
        <taxon>Tegillarca</taxon>
    </lineage>
</organism>
<keyword evidence="1" id="KW-0235">DNA replication</keyword>
<evidence type="ECO:0000313" key="3">
    <source>
        <dbReference type="EMBL" id="KAJ8316137.1"/>
    </source>
</evidence>
<dbReference type="SMART" id="SM01159">
    <property type="entry name" value="DUF1744"/>
    <property type="match status" value="1"/>
</dbReference>
<dbReference type="InterPro" id="IPR029703">
    <property type="entry name" value="POL2"/>
</dbReference>
<keyword evidence="1" id="KW-0239">DNA-directed DNA polymerase</keyword>
<keyword evidence="1" id="KW-0863">Zinc-finger</keyword>
<evidence type="ECO:0000256" key="1">
    <source>
        <dbReference type="RuleBase" id="RU365029"/>
    </source>
</evidence>
<comment type="function">
    <text evidence="1">DNA polymerase II participates in chromosomal DNA replication.</text>
</comment>
<keyword evidence="1" id="KW-0548">Nucleotidyltransferase</keyword>
<comment type="similarity">
    <text evidence="1">Belongs to the DNA polymerase type-B family.</text>
</comment>
<gene>
    <name evidence="3" type="ORF">KUTeg_006151</name>
</gene>
<keyword evidence="1" id="KW-0808">Transferase</keyword>
<keyword evidence="1" id="KW-0004">4Fe-4S</keyword>
<comment type="caution">
    <text evidence="3">The sequence shown here is derived from an EMBL/GenBank/DDBJ whole genome shotgun (WGS) entry which is preliminary data.</text>
</comment>
<dbReference type="Proteomes" id="UP001217089">
    <property type="component" value="Unassembled WGS sequence"/>
</dbReference>
<comment type="cofactor">
    <cofactor evidence="1">
        <name>[4Fe-4S] cluster</name>
        <dbReference type="ChEBI" id="CHEBI:49883"/>
    </cofactor>
</comment>
<evidence type="ECO:0000259" key="2">
    <source>
        <dbReference type="SMART" id="SM01159"/>
    </source>
</evidence>
<dbReference type="EMBL" id="JARBDR010000328">
    <property type="protein sequence ID" value="KAJ8316137.1"/>
    <property type="molecule type" value="Genomic_DNA"/>
</dbReference>
<keyword evidence="1" id="KW-0238">DNA-binding</keyword>
<keyword evidence="1" id="KW-0539">Nucleus</keyword>
<dbReference type="PANTHER" id="PTHR10670">
    <property type="entry name" value="DNA POLYMERASE EPSILON CATALYTIC SUBUNIT A"/>
    <property type="match status" value="1"/>
</dbReference>
<dbReference type="PANTHER" id="PTHR10670:SF0">
    <property type="entry name" value="DNA POLYMERASE EPSILON CATALYTIC SUBUNIT A"/>
    <property type="match status" value="1"/>
</dbReference>
<dbReference type="EC" id="2.7.7.7" evidence="1"/>
<protein>
    <recommendedName>
        <fullName evidence="1">DNA polymerase epsilon catalytic subunit</fullName>
        <ecNumber evidence="1">2.7.7.7</ecNumber>
    </recommendedName>
</protein>
<keyword evidence="1" id="KW-0862">Zinc</keyword>
<proteinExistence type="inferred from homology"/>
<dbReference type="Pfam" id="PF08490">
    <property type="entry name" value="DUF1744"/>
    <property type="match status" value="1"/>
</dbReference>
<name>A0ABQ9FJN2_TEGGR</name>
<dbReference type="InterPro" id="IPR013697">
    <property type="entry name" value="DNA_pol_e_suA_C"/>
</dbReference>
<accession>A0ABQ9FJN2</accession>